<proteinExistence type="predicted"/>
<accession>A0A0E9QDD1</accession>
<sequence>MNWNILGGPLVLSVGSVELLAVLKSICLN</sequence>
<name>A0A0E9QDD1_ANGAN</name>
<evidence type="ECO:0000313" key="1">
    <source>
        <dbReference type="EMBL" id="JAH14133.1"/>
    </source>
</evidence>
<reference evidence="1" key="2">
    <citation type="journal article" date="2015" name="Fish Shellfish Immunol.">
        <title>Early steps in the European eel (Anguilla anguilla)-Vibrio vulnificus interaction in the gills: Role of the RtxA13 toxin.</title>
        <authorList>
            <person name="Callol A."/>
            <person name="Pajuelo D."/>
            <person name="Ebbesson L."/>
            <person name="Teles M."/>
            <person name="MacKenzie S."/>
            <person name="Amaro C."/>
        </authorList>
    </citation>
    <scope>NUCLEOTIDE SEQUENCE</scope>
</reference>
<dbReference type="EMBL" id="GBXM01094444">
    <property type="protein sequence ID" value="JAH14133.1"/>
    <property type="molecule type" value="Transcribed_RNA"/>
</dbReference>
<organism evidence="1">
    <name type="scientific">Anguilla anguilla</name>
    <name type="common">European freshwater eel</name>
    <name type="synonym">Muraena anguilla</name>
    <dbReference type="NCBI Taxonomy" id="7936"/>
    <lineage>
        <taxon>Eukaryota</taxon>
        <taxon>Metazoa</taxon>
        <taxon>Chordata</taxon>
        <taxon>Craniata</taxon>
        <taxon>Vertebrata</taxon>
        <taxon>Euteleostomi</taxon>
        <taxon>Actinopterygii</taxon>
        <taxon>Neopterygii</taxon>
        <taxon>Teleostei</taxon>
        <taxon>Anguilliformes</taxon>
        <taxon>Anguillidae</taxon>
        <taxon>Anguilla</taxon>
    </lineage>
</organism>
<reference evidence="1" key="1">
    <citation type="submission" date="2014-11" db="EMBL/GenBank/DDBJ databases">
        <authorList>
            <person name="Amaro Gonzalez C."/>
        </authorList>
    </citation>
    <scope>NUCLEOTIDE SEQUENCE</scope>
</reference>
<protein>
    <submittedName>
        <fullName evidence="1">Uncharacterized protein</fullName>
    </submittedName>
</protein>
<dbReference type="AlphaFoldDB" id="A0A0E9QDD1"/>